<dbReference type="Proteomes" id="UP000295097">
    <property type="component" value="Unassembled WGS sequence"/>
</dbReference>
<evidence type="ECO:0000256" key="1">
    <source>
        <dbReference type="ARBA" id="ARBA00022679"/>
    </source>
</evidence>
<evidence type="ECO:0000256" key="2">
    <source>
        <dbReference type="ARBA" id="ARBA00023315"/>
    </source>
</evidence>
<sequence length="167" mass="18279">MFFVRTAMESDLDAVRDLLEVTWHATYDDILGTAKVNEIIASWHSANALKLRMNRKDSEFLVADSGTRIGGMAYAAPDHDRTGVVNLSQLYVHPNLQRQGIGRDLFAEIETCFPNARRLSLEVEPENQAARAFYAAHGLTETGRTEDSGGCGAGIPAIVMEKDLPGA</sequence>
<evidence type="ECO:0000313" key="5">
    <source>
        <dbReference type="Proteomes" id="UP000295097"/>
    </source>
</evidence>
<dbReference type="AlphaFoldDB" id="A0A4R3NTT5"/>
<dbReference type="OrthoDB" id="7925327at2"/>
<evidence type="ECO:0000313" key="4">
    <source>
        <dbReference type="EMBL" id="TCT39517.1"/>
    </source>
</evidence>
<keyword evidence="5" id="KW-1185">Reference proteome</keyword>
<dbReference type="GO" id="GO:0016747">
    <property type="term" value="F:acyltransferase activity, transferring groups other than amino-acyl groups"/>
    <property type="evidence" value="ECO:0007669"/>
    <property type="project" value="InterPro"/>
</dbReference>
<dbReference type="InterPro" id="IPR050832">
    <property type="entry name" value="Bact_Acetyltransf"/>
</dbReference>
<keyword evidence="4" id="KW-0689">Ribosomal protein</keyword>
<dbReference type="CDD" id="cd04301">
    <property type="entry name" value="NAT_SF"/>
    <property type="match status" value="1"/>
</dbReference>
<dbReference type="InterPro" id="IPR016181">
    <property type="entry name" value="Acyl_CoA_acyltransferase"/>
</dbReference>
<reference evidence="4 5" key="1">
    <citation type="submission" date="2019-03" db="EMBL/GenBank/DDBJ databases">
        <title>Freshwater and sediment microbial communities from various areas in North America, analyzing microbe dynamics in response to fracking.</title>
        <authorList>
            <person name="Lamendella R."/>
        </authorList>
    </citation>
    <scope>NUCLEOTIDE SEQUENCE [LARGE SCALE GENOMIC DNA]</scope>
    <source>
        <strain evidence="4 5">175.2</strain>
    </source>
</reference>
<accession>A0A4R3NTT5</accession>
<dbReference type="Pfam" id="PF13673">
    <property type="entry name" value="Acetyltransf_10"/>
    <property type="match status" value="1"/>
</dbReference>
<keyword evidence="1" id="KW-0808">Transferase</keyword>
<dbReference type="Gene3D" id="3.40.630.30">
    <property type="match status" value="1"/>
</dbReference>
<keyword evidence="4" id="KW-0687">Ribonucleoprotein</keyword>
<dbReference type="RefSeq" id="WP_132310938.1">
    <property type="nucleotide sequence ID" value="NZ_SMAR01000012.1"/>
</dbReference>
<dbReference type="SUPFAM" id="SSF55729">
    <property type="entry name" value="Acyl-CoA N-acyltransferases (Nat)"/>
    <property type="match status" value="1"/>
</dbReference>
<dbReference type="PANTHER" id="PTHR43877">
    <property type="entry name" value="AMINOALKYLPHOSPHONATE N-ACETYLTRANSFERASE-RELATED-RELATED"/>
    <property type="match status" value="1"/>
</dbReference>
<evidence type="ECO:0000259" key="3">
    <source>
        <dbReference type="PROSITE" id="PS51186"/>
    </source>
</evidence>
<keyword evidence="2" id="KW-0012">Acyltransferase</keyword>
<protein>
    <submittedName>
        <fullName evidence="4">Ribosomal protein S18 acetylase RimI-like enzyme</fullName>
    </submittedName>
</protein>
<proteinExistence type="predicted"/>
<feature type="domain" description="N-acetyltransferase" evidence="3">
    <location>
        <begin position="2"/>
        <end position="165"/>
    </location>
</feature>
<comment type="caution">
    <text evidence="4">The sequence shown here is derived from an EMBL/GenBank/DDBJ whole genome shotgun (WGS) entry which is preliminary data.</text>
</comment>
<dbReference type="GO" id="GO:0005840">
    <property type="term" value="C:ribosome"/>
    <property type="evidence" value="ECO:0007669"/>
    <property type="project" value="UniProtKB-KW"/>
</dbReference>
<organism evidence="4 5">
    <name type="scientific">Martelella mediterranea</name>
    <dbReference type="NCBI Taxonomy" id="293089"/>
    <lineage>
        <taxon>Bacteria</taxon>
        <taxon>Pseudomonadati</taxon>
        <taxon>Pseudomonadota</taxon>
        <taxon>Alphaproteobacteria</taxon>
        <taxon>Hyphomicrobiales</taxon>
        <taxon>Aurantimonadaceae</taxon>
        <taxon>Martelella</taxon>
    </lineage>
</organism>
<dbReference type="InterPro" id="IPR000182">
    <property type="entry name" value="GNAT_dom"/>
</dbReference>
<gene>
    <name evidence="4" type="ORF">EDC90_101214</name>
</gene>
<name>A0A4R3NTT5_9HYPH</name>
<dbReference type="EMBL" id="SMAR01000012">
    <property type="protein sequence ID" value="TCT39517.1"/>
    <property type="molecule type" value="Genomic_DNA"/>
</dbReference>
<dbReference type="PROSITE" id="PS51186">
    <property type="entry name" value="GNAT"/>
    <property type="match status" value="1"/>
</dbReference>